<proteinExistence type="predicted"/>
<reference evidence="1" key="1">
    <citation type="journal article" date="2016" name="Nat. Genet.">
        <title>A high-quality carrot genome assembly provides new insights into carotenoid accumulation and asterid genome evolution.</title>
        <authorList>
            <person name="Iorizzo M."/>
            <person name="Ellison S."/>
            <person name="Senalik D."/>
            <person name="Zeng P."/>
            <person name="Satapoomin P."/>
            <person name="Huang J."/>
            <person name="Bowman M."/>
            <person name="Iovene M."/>
            <person name="Sanseverino W."/>
            <person name="Cavagnaro P."/>
            <person name="Yildiz M."/>
            <person name="Macko-Podgorni A."/>
            <person name="Moranska E."/>
            <person name="Grzebelus E."/>
            <person name="Grzebelus D."/>
            <person name="Ashrafi H."/>
            <person name="Zheng Z."/>
            <person name="Cheng S."/>
            <person name="Spooner D."/>
            <person name="Van Deynze A."/>
            <person name="Simon P."/>
        </authorList>
    </citation>
    <scope>NUCLEOTIDE SEQUENCE [LARGE SCALE GENOMIC DNA]</scope>
    <source>
        <tissue evidence="1">Leaf</tissue>
    </source>
</reference>
<dbReference type="Gramene" id="KZM82440">
    <property type="protein sequence ID" value="KZM82440"/>
    <property type="gene ID" value="DCAR_030009"/>
</dbReference>
<dbReference type="Proteomes" id="UP000077755">
    <property type="component" value="Chromosome 9"/>
</dbReference>
<sequence length="81" mass="8960">MAVPQPTNLLAVLTHDGRPLTWPSDFPEIAPEDTCEEDTPYHVTVLFSHLHSSRLSNSSSSSTGKAVDLVPEYRRSLILDL</sequence>
<protein>
    <submittedName>
        <fullName evidence="1">Uncharacterized protein</fullName>
    </submittedName>
</protein>
<dbReference type="EMBL" id="LNRQ01000009">
    <property type="protein sequence ID" value="KZM82440.1"/>
    <property type="molecule type" value="Genomic_DNA"/>
</dbReference>
<reference evidence="2" key="2">
    <citation type="submission" date="2022-03" db="EMBL/GenBank/DDBJ databases">
        <title>Draft title - Genomic analysis of global carrot germplasm unveils the trajectory of domestication and the origin of high carotenoid orange carrot.</title>
        <authorList>
            <person name="Iorizzo M."/>
            <person name="Ellison S."/>
            <person name="Senalik D."/>
            <person name="Macko-Podgorni A."/>
            <person name="Grzebelus D."/>
            <person name="Bostan H."/>
            <person name="Rolling W."/>
            <person name="Curaba J."/>
            <person name="Simon P."/>
        </authorList>
    </citation>
    <scope>NUCLEOTIDE SEQUENCE</scope>
    <source>
        <tissue evidence="2">Leaf</tissue>
    </source>
</reference>
<evidence type="ECO:0000313" key="2">
    <source>
        <dbReference type="EMBL" id="WOH15309.1"/>
    </source>
</evidence>
<keyword evidence="3" id="KW-1185">Reference proteome</keyword>
<evidence type="ECO:0000313" key="3">
    <source>
        <dbReference type="Proteomes" id="UP000077755"/>
    </source>
</evidence>
<accession>A0A175YGQ7</accession>
<dbReference type="AlphaFoldDB" id="A0A175YGQ7"/>
<evidence type="ECO:0000313" key="1">
    <source>
        <dbReference type="EMBL" id="KZM82440.1"/>
    </source>
</evidence>
<name>A0A175YGQ7_DAUCS</name>
<organism evidence="1">
    <name type="scientific">Daucus carota subsp. sativus</name>
    <name type="common">Carrot</name>
    <dbReference type="NCBI Taxonomy" id="79200"/>
    <lineage>
        <taxon>Eukaryota</taxon>
        <taxon>Viridiplantae</taxon>
        <taxon>Streptophyta</taxon>
        <taxon>Embryophyta</taxon>
        <taxon>Tracheophyta</taxon>
        <taxon>Spermatophyta</taxon>
        <taxon>Magnoliopsida</taxon>
        <taxon>eudicotyledons</taxon>
        <taxon>Gunneridae</taxon>
        <taxon>Pentapetalae</taxon>
        <taxon>asterids</taxon>
        <taxon>campanulids</taxon>
        <taxon>Apiales</taxon>
        <taxon>Apiaceae</taxon>
        <taxon>Apioideae</taxon>
        <taxon>Scandiceae</taxon>
        <taxon>Daucinae</taxon>
        <taxon>Daucus</taxon>
        <taxon>Daucus sect. Daucus</taxon>
    </lineage>
</organism>
<dbReference type="EMBL" id="CP093351">
    <property type="protein sequence ID" value="WOH15309.1"/>
    <property type="molecule type" value="Genomic_DNA"/>
</dbReference>
<gene>
    <name evidence="1" type="ORF">DCAR_030009</name>
    <name evidence="2" type="ORF">DCAR_0934846</name>
</gene>